<name>A0A2H0NE02_9BACT</name>
<gene>
    <name evidence="1" type="ORF">COV55_01685</name>
</gene>
<proteinExistence type="predicted"/>
<accession>A0A2H0NE02</accession>
<evidence type="ECO:0000313" key="2">
    <source>
        <dbReference type="Proteomes" id="UP000230564"/>
    </source>
</evidence>
<organism evidence="1 2">
    <name type="scientific">Candidatus Komeilibacteria bacterium CG11_big_fil_rev_8_21_14_0_20_36_20</name>
    <dbReference type="NCBI Taxonomy" id="1974477"/>
    <lineage>
        <taxon>Bacteria</taxon>
        <taxon>Candidatus Komeiliibacteriota</taxon>
    </lineage>
</organism>
<sequence length="132" mass="15120">MINIELFIQGAEKIDRQRKIITRVIISVLAQINKKFAKNAEARKSAIFEMPINEVITLQFKYMSGSYGFGVQFFYNNDYVAWWSNYGDSIPSWAVPIVFSKLAEIVEKADAKLPAAEIKKAFQFFAKQALNQ</sequence>
<dbReference type="AlphaFoldDB" id="A0A2H0NE02"/>
<reference evidence="1 2" key="1">
    <citation type="submission" date="2017-09" db="EMBL/GenBank/DDBJ databases">
        <title>Depth-based differentiation of microbial function through sediment-hosted aquifers and enrichment of novel symbionts in the deep terrestrial subsurface.</title>
        <authorList>
            <person name="Probst A.J."/>
            <person name="Ladd B."/>
            <person name="Jarett J.K."/>
            <person name="Geller-Mcgrath D.E."/>
            <person name="Sieber C.M."/>
            <person name="Emerson J.B."/>
            <person name="Anantharaman K."/>
            <person name="Thomas B.C."/>
            <person name="Malmstrom R."/>
            <person name="Stieglmeier M."/>
            <person name="Klingl A."/>
            <person name="Woyke T."/>
            <person name="Ryan C.M."/>
            <person name="Banfield J.F."/>
        </authorList>
    </citation>
    <scope>NUCLEOTIDE SEQUENCE [LARGE SCALE GENOMIC DNA]</scope>
    <source>
        <strain evidence="1">CG11_big_fil_rev_8_21_14_0_20_36_20</strain>
    </source>
</reference>
<evidence type="ECO:0000313" key="1">
    <source>
        <dbReference type="EMBL" id="PIR07122.1"/>
    </source>
</evidence>
<dbReference type="EMBL" id="PCWQ01000007">
    <property type="protein sequence ID" value="PIR07122.1"/>
    <property type="molecule type" value="Genomic_DNA"/>
</dbReference>
<protein>
    <submittedName>
        <fullName evidence="1">Uncharacterized protein</fullName>
    </submittedName>
</protein>
<comment type="caution">
    <text evidence="1">The sequence shown here is derived from an EMBL/GenBank/DDBJ whole genome shotgun (WGS) entry which is preliminary data.</text>
</comment>
<dbReference type="Proteomes" id="UP000230564">
    <property type="component" value="Unassembled WGS sequence"/>
</dbReference>